<gene>
    <name evidence="1" type="ORF">K3G42_030277</name>
</gene>
<evidence type="ECO:0000313" key="2">
    <source>
        <dbReference type="Proteomes" id="UP000827872"/>
    </source>
</evidence>
<reference evidence="1" key="1">
    <citation type="submission" date="2021-08" db="EMBL/GenBank/DDBJ databases">
        <title>The first chromosome-level gecko genome reveals the dynamic sex chromosomes of Neotropical dwarf geckos (Sphaerodactylidae: Sphaerodactylus).</title>
        <authorList>
            <person name="Pinto B.J."/>
            <person name="Keating S.E."/>
            <person name="Gamble T."/>
        </authorList>
    </citation>
    <scope>NUCLEOTIDE SEQUENCE</scope>
    <source>
        <strain evidence="1">TG3544</strain>
    </source>
</reference>
<protein>
    <submittedName>
        <fullName evidence="1">Uncharacterized protein</fullName>
    </submittedName>
</protein>
<name>A0ACB8G4C3_9SAUR</name>
<dbReference type="EMBL" id="CM037615">
    <property type="protein sequence ID" value="KAH8014576.1"/>
    <property type="molecule type" value="Genomic_DNA"/>
</dbReference>
<evidence type="ECO:0000313" key="1">
    <source>
        <dbReference type="EMBL" id="KAH8014576.1"/>
    </source>
</evidence>
<sequence length="150" mass="16539">MVARAFAWVLRTAVFSEACAGRREVLRWITPAWGGAANSRSSSRFRSSSTNDVLLKDKRNKILSRGLPKQKPIEGVKQVLVIASGKGGVGKSTTAEEPLAVAIKTNISIRGLEIIVKYTHQYICYQQTINPKETSPEFMRECHEYGAVTG</sequence>
<organism evidence="1 2">
    <name type="scientific">Sphaerodactylus townsendi</name>
    <dbReference type="NCBI Taxonomy" id="933632"/>
    <lineage>
        <taxon>Eukaryota</taxon>
        <taxon>Metazoa</taxon>
        <taxon>Chordata</taxon>
        <taxon>Craniata</taxon>
        <taxon>Vertebrata</taxon>
        <taxon>Euteleostomi</taxon>
        <taxon>Lepidosauria</taxon>
        <taxon>Squamata</taxon>
        <taxon>Bifurcata</taxon>
        <taxon>Gekkota</taxon>
        <taxon>Sphaerodactylidae</taxon>
        <taxon>Sphaerodactylus</taxon>
    </lineage>
</organism>
<comment type="caution">
    <text evidence="1">The sequence shown here is derived from an EMBL/GenBank/DDBJ whole genome shotgun (WGS) entry which is preliminary data.</text>
</comment>
<dbReference type="Proteomes" id="UP000827872">
    <property type="component" value="Linkage Group LG02"/>
</dbReference>
<keyword evidence="2" id="KW-1185">Reference proteome</keyword>
<proteinExistence type="predicted"/>
<accession>A0ACB8G4C3</accession>